<dbReference type="RefSeq" id="XP_001229270.1">
    <property type="nucleotide sequence ID" value="XM_001229269.1"/>
</dbReference>
<organism evidence="2 3">
    <name type="scientific">Chaetomium globosum (strain ATCC 6205 / CBS 148.51 / DSM 1962 / NBRC 6347 / NRRL 1970)</name>
    <name type="common">Soil fungus</name>
    <dbReference type="NCBI Taxonomy" id="306901"/>
    <lineage>
        <taxon>Eukaryota</taxon>
        <taxon>Fungi</taxon>
        <taxon>Dikarya</taxon>
        <taxon>Ascomycota</taxon>
        <taxon>Pezizomycotina</taxon>
        <taxon>Sordariomycetes</taxon>
        <taxon>Sordariomycetidae</taxon>
        <taxon>Sordariales</taxon>
        <taxon>Chaetomiaceae</taxon>
        <taxon>Chaetomium</taxon>
    </lineage>
</organism>
<dbReference type="PANTHER" id="PTHR43968">
    <property type="match status" value="1"/>
</dbReference>
<accession>Q2HAK0</accession>
<evidence type="ECO:0000256" key="1">
    <source>
        <dbReference type="SAM" id="MobiDB-lite"/>
    </source>
</evidence>
<dbReference type="GO" id="GO:0005737">
    <property type="term" value="C:cytoplasm"/>
    <property type="evidence" value="ECO:0007669"/>
    <property type="project" value="TreeGrafter"/>
</dbReference>
<feature type="region of interest" description="Disordered" evidence="1">
    <location>
        <begin position="44"/>
        <end position="86"/>
    </location>
</feature>
<keyword evidence="3" id="KW-1185">Reference proteome</keyword>
<sequence>MLGYLRCSTPQNSMGSQALTRAYLRGAWSALPIPSRAIGTALPPLNQFGTPSQSPAADPAVTGVPRDGSTDLAKADPANGSGSLGLARGGQLPANIVENPPDLHLWRQKLFDLQSPVILTNEEYDMYFPWVDNIYSHRTSQTASKRGLVTRYFDCRLKGRPSGTPKSQDPNKKKRKRTVRPLDLCDVRIKITEYPASSVGELTAICNSIGLNSEQVEAAASRIRDRPFRVIQRNGMIGNGDDRLATHKHDLQKSDETKKSTALRYLAGREKEAKRTQKPPAWKPRGNAAATARDHSGDADIKFYSACFCHGLRVRQYWRDRSSSAMPKPHITLLEARPEQGLSPPDTGQGGWACAESSVILEYLEDTNNTVPLHPTIPKLKANCRLWIDFINTRIVPSFSSVLLATVDEGPYFLGDHMCLVDVHLAPFALRLSRLAPFSGLSLSALPTRWKGWLDALEQNPHVCSTMSTDALYAESIDDLIKGFQRISD</sequence>
<dbReference type="InterPro" id="IPR050983">
    <property type="entry name" value="GST_Omega/HSP26"/>
</dbReference>
<dbReference type="HOGENOM" id="CLU_011226_7_2_1"/>
<dbReference type="Gene3D" id="3.40.30.10">
    <property type="entry name" value="Glutaredoxin"/>
    <property type="match status" value="1"/>
</dbReference>
<feature type="region of interest" description="Disordered" evidence="1">
    <location>
        <begin position="157"/>
        <end position="179"/>
    </location>
</feature>
<name>Q2HAK0_CHAGB</name>
<dbReference type="eggNOG" id="KOG0406">
    <property type="taxonomic scope" value="Eukaryota"/>
</dbReference>
<dbReference type="AlphaFoldDB" id="Q2HAK0"/>
<proteinExistence type="predicted"/>
<dbReference type="EMBL" id="CH408030">
    <property type="protein sequence ID" value="EAQ90819.1"/>
    <property type="molecule type" value="Genomic_DNA"/>
</dbReference>
<dbReference type="InParanoid" id="Q2HAK0"/>
<evidence type="ECO:0000313" key="3">
    <source>
        <dbReference type="Proteomes" id="UP000001056"/>
    </source>
</evidence>
<dbReference type="OMA" id="WADHINR"/>
<gene>
    <name evidence="2" type="ORF">CHGG_02754</name>
</gene>
<dbReference type="InterPro" id="IPR036282">
    <property type="entry name" value="Glutathione-S-Trfase_C_sf"/>
</dbReference>
<feature type="region of interest" description="Disordered" evidence="1">
    <location>
        <begin position="269"/>
        <end position="293"/>
    </location>
</feature>
<dbReference type="PANTHER" id="PTHR43968:SF6">
    <property type="entry name" value="GLUTATHIONE S-TRANSFERASE OMEGA"/>
    <property type="match status" value="1"/>
</dbReference>
<dbReference type="CDD" id="cd00299">
    <property type="entry name" value="GST_C_family"/>
    <property type="match status" value="1"/>
</dbReference>
<evidence type="ECO:0008006" key="4">
    <source>
        <dbReference type="Google" id="ProtNLM"/>
    </source>
</evidence>
<reference evidence="3" key="1">
    <citation type="journal article" date="2015" name="Genome Announc.">
        <title>Draft genome sequence of the cellulolytic fungus Chaetomium globosum.</title>
        <authorList>
            <person name="Cuomo C.A."/>
            <person name="Untereiner W.A."/>
            <person name="Ma L.-J."/>
            <person name="Grabherr M."/>
            <person name="Birren B.W."/>
        </authorList>
    </citation>
    <scope>NUCLEOTIDE SEQUENCE [LARGE SCALE GENOMIC DNA]</scope>
    <source>
        <strain evidence="3">ATCC 6205 / CBS 148.51 / DSM 1962 / NBRC 6347 / NRRL 1970</strain>
    </source>
</reference>
<dbReference type="Gene3D" id="1.20.1050.10">
    <property type="match status" value="2"/>
</dbReference>
<protein>
    <recommendedName>
        <fullName evidence="4">GST N-terminal domain-containing protein</fullName>
    </recommendedName>
</protein>
<dbReference type="STRING" id="306901.Q2HAK0"/>
<evidence type="ECO:0000313" key="2">
    <source>
        <dbReference type="EMBL" id="EAQ90819.1"/>
    </source>
</evidence>
<dbReference type="OrthoDB" id="4951845at2759"/>
<dbReference type="VEuPathDB" id="FungiDB:CHGG_02754"/>
<dbReference type="Proteomes" id="UP000001056">
    <property type="component" value="Unassembled WGS sequence"/>
</dbReference>
<dbReference type="GeneID" id="4388661"/>
<dbReference type="SUPFAM" id="SSF47616">
    <property type="entry name" value="GST C-terminal domain-like"/>
    <property type="match status" value="1"/>
</dbReference>